<feature type="compositionally biased region" description="Polar residues" evidence="2">
    <location>
        <begin position="112"/>
        <end position="122"/>
    </location>
</feature>
<comment type="caution">
    <text evidence="4">The sequence shown here is derived from an EMBL/GenBank/DDBJ whole genome shotgun (WGS) entry which is preliminary data.</text>
</comment>
<feature type="compositionally biased region" description="Polar residues" evidence="2">
    <location>
        <begin position="459"/>
        <end position="472"/>
    </location>
</feature>
<keyword evidence="5" id="KW-1185">Reference proteome</keyword>
<dbReference type="SMART" id="SM00166">
    <property type="entry name" value="UBX"/>
    <property type="match status" value="1"/>
</dbReference>
<feature type="region of interest" description="Disordered" evidence="2">
    <location>
        <begin position="192"/>
        <end position="224"/>
    </location>
</feature>
<feature type="region of interest" description="Disordered" evidence="2">
    <location>
        <begin position="85"/>
        <end position="150"/>
    </location>
</feature>
<feature type="compositionally biased region" description="Low complexity" evidence="2">
    <location>
        <begin position="123"/>
        <end position="134"/>
    </location>
</feature>
<dbReference type="Gene3D" id="3.10.20.90">
    <property type="entry name" value="Phosphatidylinositol 3-kinase Catalytic Subunit, Chain A, domain 1"/>
    <property type="match status" value="1"/>
</dbReference>
<dbReference type="GO" id="GO:0036503">
    <property type="term" value="P:ERAD pathway"/>
    <property type="evidence" value="ECO:0007669"/>
    <property type="project" value="TreeGrafter"/>
</dbReference>
<evidence type="ECO:0000313" key="4">
    <source>
        <dbReference type="EMBL" id="KAB7503312.1"/>
    </source>
</evidence>
<reference evidence="4 5" key="1">
    <citation type="journal article" date="2019" name="PLoS Biol.">
        <title>Sex chromosomes control vertical transmission of feminizing Wolbachia symbionts in an isopod.</title>
        <authorList>
            <person name="Becking T."/>
            <person name="Chebbi M.A."/>
            <person name="Giraud I."/>
            <person name="Moumen B."/>
            <person name="Laverre T."/>
            <person name="Caubet Y."/>
            <person name="Peccoud J."/>
            <person name="Gilbert C."/>
            <person name="Cordaux R."/>
        </authorList>
    </citation>
    <scope>NUCLEOTIDE SEQUENCE [LARGE SCALE GENOMIC DNA]</scope>
    <source>
        <strain evidence="4">ANa2</strain>
        <tissue evidence="4">Whole body excluding digestive tract and cuticle</tissue>
    </source>
</reference>
<feature type="domain" description="UBX" evidence="3">
    <location>
        <begin position="273"/>
        <end position="351"/>
    </location>
</feature>
<name>A0A5N5TA09_9CRUS</name>
<dbReference type="SUPFAM" id="SSF54236">
    <property type="entry name" value="Ubiquitin-like"/>
    <property type="match status" value="1"/>
</dbReference>
<accession>A0A5N5TA09</accession>
<dbReference type="Proteomes" id="UP000326759">
    <property type="component" value="Unassembled WGS sequence"/>
</dbReference>
<dbReference type="EMBL" id="SEYY01005412">
    <property type="protein sequence ID" value="KAB7503312.1"/>
    <property type="molecule type" value="Genomic_DNA"/>
</dbReference>
<proteinExistence type="predicted"/>
<organism evidence="4 5">
    <name type="scientific">Armadillidium nasatum</name>
    <dbReference type="NCBI Taxonomy" id="96803"/>
    <lineage>
        <taxon>Eukaryota</taxon>
        <taxon>Metazoa</taxon>
        <taxon>Ecdysozoa</taxon>
        <taxon>Arthropoda</taxon>
        <taxon>Crustacea</taxon>
        <taxon>Multicrustacea</taxon>
        <taxon>Malacostraca</taxon>
        <taxon>Eumalacostraca</taxon>
        <taxon>Peracarida</taxon>
        <taxon>Isopoda</taxon>
        <taxon>Oniscidea</taxon>
        <taxon>Crinocheta</taxon>
        <taxon>Armadillidiidae</taxon>
        <taxon>Armadillidium</taxon>
    </lineage>
</organism>
<dbReference type="OrthoDB" id="2445133at2759"/>
<feature type="compositionally biased region" description="Polar residues" evidence="2">
    <location>
        <begin position="141"/>
        <end position="150"/>
    </location>
</feature>
<evidence type="ECO:0000259" key="3">
    <source>
        <dbReference type="PROSITE" id="PS50033"/>
    </source>
</evidence>
<feature type="region of interest" description="Disordered" evidence="2">
    <location>
        <begin position="395"/>
        <end position="472"/>
    </location>
</feature>
<feature type="region of interest" description="Disordered" evidence="2">
    <location>
        <begin position="252"/>
        <end position="271"/>
    </location>
</feature>
<dbReference type="PANTHER" id="PTHR46424">
    <property type="entry name" value="UBX DOMAIN-CONTAINING PROTEIN 4"/>
    <property type="match status" value="1"/>
</dbReference>
<dbReference type="InterPro" id="IPR001012">
    <property type="entry name" value="UBX_dom"/>
</dbReference>
<protein>
    <recommendedName>
        <fullName evidence="1">UBX domain-containing protein 4</fullName>
    </recommendedName>
</protein>
<dbReference type="Pfam" id="PF00789">
    <property type="entry name" value="UBX"/>
    <property type="match status" value="1"/>
</dbReference>
<feature type="compositionally biased region" description="Basic and acidic residues" evidence="2">
    <location>
        <begin position="85"/>
        <end position="104"/>
    </location>
</feature>
<evidence type="ECO:0000256" key="1">
    <source>
        <dbReference type="ARBA" id="ARBA00040925"/>
    </source>
</evidence>
<dbReference type="GO" id="GO:0005783">
    <property type="term" value="C:endoplasmic reticulum"/>
    <property type="evidence" value="ECO:0007669"/>
    <property type="project" value="TreeGrafter"/>
</dbReference>
<evidence type="ECO:0000256" key="2">
    <source>
        <dbReference type="SAM" id="MobiDB-lite"/>
    </source>
</evidence>
<dbReference type="InterPro" id="IPR029071">
    <property type="entry name" value="Ubiquitin-like_domsf"/>
</dbReference>
<dbReference type="PROSITE" id="PS50033">
    <property type="entry name" value="UBX"/>
    <property type="match status" value="1"/>
</dbReference>
<feature type="compositionally biased region" description="Basic and acidic residues" evidence="2">
    <location>
        <begin position="431"/>
        <end position="452"/>
    </location>
</feature>
<gene>
    <name evidence="4" type="primary">Ubxn4</name>
    <name evidence="4" type="ORF">Anas_11374</name>
</gene>
<evidence type="ECO:0000313" key="5">
    <source>
        <dbReference type="Proteomes" id="UP000326759"/>
    </source>
</evidence>
<sequence length="472" mass="54145">MNWFKGSVVEAITKAKKESSVFIVFVYDKSELSVNTRESLQNGEISNLFTSFKYVAIEIENGLKKAKILAEEDVGKLEIENKAPDVKVTDNTKPDQLSESHAEEEQMESENIVESTSTTEAVNNSIEENNSIKNPSERTTDNCSSATPVCETTPTIEEKIERANELINQRQEIKANEELELEKQREIERRRQSHEVAKARQKREEQERYEITKQRKKDKEEDRLARERVKAQIAADRAERQVRMSILKGEEPFQPKEDPKAVAGNAIPPQNENRNEVTRIKFRFPDNSSELAQFPPGATLRDVQKHLLEKCNLPFSKFKLVGTLPPRTFTENEMPQTLEKLDLSPSAIIILSGETSTSLAPLGQSVVMFLWSMFSPLIVIYEYLKGFLGFGDRTATRTEPSDDEEESQAIKRPRTEGSYTTRNRPKTAYGMKDDRENPLKREGNIHRLNRDKDDDDENNTWNGNSTQQMHFW</sequence>
<dbReference type="AlphaFoldDB" id="A0A5N5TA09"/>
<dbReference type="PANTHER" id="PTHR46424:SF1">
    <property type="entry name" value="UBX DOMAIN-CONTAINING PROTEIN 4"/>
    <property type="match status" value="1"/>
</dbReference>